<evidence type="ECO:0000313" key="1">
    <source>
        <dbReference type="EMBL" id="CAK8989863.1"/>
    </source>
</evidence>
<comment type="caution">
    <text evidence="1">The sequence shown here is derived from an EMBL/GenBank/DDBJ whole genome shotgun (WGS) entry which is preliminary data.</text>
</comment>
<accession>A0ABP0HI17</accession>
<protein>
    <submittedName>
        <fullName evidence="1">Uncharacterized protein</fullName>
    </submittedName>
</protein>
<reference evidence="1 2" key="1">
    <citation type="submission" date="2024-02" db="EMBL/GenBank/DDBJ databases">
        <authorList>
            <person name="Chen Y."/>
            <person name="Shah S."/>
            <person name="Dougan E. K."/>
            <person name="Thang M."/>
            <person name="Chan C."/>
        </authorList>
    </citation>
    <scope>NUCLEOTIDE SEQUENCE [LARGE SCALE GENOMIC DNA]</scope>
</reference>
<proteinExistence type="predicted"/>
<keyword evidence="2" id="KW-1185">Reference proteome</keyword>
<dbReference type="Proteomes" id="UP001642484">
    <property type="component" value="Unassembled WGS sequence"/>
</dbReference>
<gene>
    <name evidence="1" type="ORF">CCMP2556_LOCUS1825</name>
</gene>
<organism evidence="1 2">
    <name type="scientific">Durusdinium trenchii</name>
    <dbReference type="NCBI Taxonomy" id="1381693"/>
    <lineage>
        <taxon>Eukaryota</taxon>
        <taxon>Sar</taxon>
        <taxon>Alveolata</taxon>
        <taxon>Dinophyceae</taxon>
        <taxon>Suessiales</taxon>
        <taxon>Symbiodiniaceae</taxon>
        <taxon>Durusdinium</taxon>
    </lineage>
</organism>
<dbReference type="PANTHER" id="PTHR14418">
    <property type="entry name" value="CONDENSIN COMPLEX SUBUNIT 3-RELATED"/>
    <property type="match status" value="1"/>
</dbReference>
<dbReference type="InterPro" id="IPR027165">
    <property type="entry name" value="CND3"/>
</dbReference>
<dbReference type="PANTHER" id="PTHR14418:SF5">
    <property type="entry name" value="CONDENSIN COMPLEX SUBUNIT 3"/>
    <property type="match status" value="1"/>
</dbReference>
<evidence type="ECO:0000313" key="2">
    <source>
        <dbReference type="Proteomes" id="UP001642484"/>
    </source>
</evidence>
<dbReference type="EMBL" id="CAXAMN010000647">
    <property type="protein sequence ID" value="CAK8989863.1"/>
    <property type="molecule type" value="Genomic_DNA"/>
</dbReference>
<name>A0ABP0HI17_9DINO</name>
<sequence length="661" mass="72843">MEVLQAEEALHLDRHWWDLLLDRSMDTVPRIRLTLFGLLAARGARAQGSEAKLALVLRQGLEDTVVAVQRECQCMLERLARTSAQSVEMSSLLTFVGHLLSDPLHGELAAERALCCLLSRPDWWKVAEEGIEALLHGQEAISREQALLGRVALALDPEVWSLNKALCGPSLLRKTLQALDLQEECVLRQLLLVLLYSDVRETDKTLLQVATAALLRAPLHETVLFADPGRLSIFHLAVMLARHALKGHERRFTETMLTVLEAERGRAALAARRGAVQRWAQREEFGRACELQGGLQELQKQCQTAQAEAEAIFGGLEQHLRRILTVAEAMLAHSRADLNEDFQLYLLMEDLLHPALSIIDGIPSHYFTSTSWPQLKALALRCVALHASLPGTASGAASGVDIWNFFRSVLAEQLRSSRRVEPGAEGVIFQCVAFLIDSILQGKTPDAQQASIEVCHAVAKLLADASTSAVRHEVALRICTLLTFQGLAASGEDAHRAAQCWTATWLLVQAFAQVESPAAGDAVQAAVFSGRVLRFFASLRSLSCQHLEVLASAIEGFLTLDLWRLGHLLPMVNDHPTVLALPRLVRFVSRELSCFNGVVDEQIHWLQCLWRPLSLVCLETTPSVASDARLPEALLAAAQPGATRRRDEVGRKSFILGTHAR</sequence>